<dbReference type="HOGENOM" id="CLU_024516_1_1_1"/>
<evidence type="ECO:0000256" key="11">
    <source>
        <dbReference type="ARBA" id="ARBA00044903"/>
    </source>
</evidence>
<comment type="subcellular location">
    <subcellularLocation>
        <location evidence="1">Membrane</location>
        <topology evidence="1">Multi-pass membrane protein</topology>
    </subcellularLocation>
</comment>
<evidence type="ECO:0000259" key="21">
    <source>
        <dbReference type="PROSITE" id="PS50850"/>
    </source>
</evidence>
<comment type="catalytic activity">
    <reaction evidence="5">
        <text>L-alpha-aminoacyl-L-histidine(out) = L-alpha-aminoacyl-L-histidine(in)</text>
        <dbReference type="Rhea" id="RHEA:79375"/>
        <dbReference type="ChEBI" id="CHEBI:229967"/>
    </reaction>
</comment>
<dbReference type="AlphaFoldDB" id="A0A074XH56"/>
<proteinExistence type="predicted"/>
<keyword evidence="20" id="KW-1133">Transmembrane helix</keyword>
<evidence type="ECO:0000256" key="9">
    <source>
        <dbReference type="ARBA" id="ARBA00044899"/>
    </source>
</evidence>
<feature type="region of interest" description="Disordered" evidence="19">
    <location>
        <begin position="1"/>
        <end position="39"/>
    </location>
</feature>
<feature type="domain" description="Major facilitator superfamily (MFS) profile" evidence="21">
    <location>
        <begin position="49"/>
        <end position="455"/>
    </location>
</feature>
<evidence type="ECO:0000256" key="17">
    <source>
        <dbReference type="ARBA" id="ARBA00045709"/>
    </source>
</evidence>
<comment type="catalytic activity">
    <reaction evidence="2">
        <text>L-lysyl-L-alanine(out) = L-lysyl-L-alanine(in)</text>
        <dbReference type="Rhea" id="RHEA:79399"/>
        <dbReference type="ChEBI" id="CHEBI:229954"/>
    </reaction>
</comment>
<reference evidence="22 23" key="1">
    <citation type="journal article" date="2014" name="BMC Genomics">
        <title>Genome sequencing of four Aureobasidium pullulans varieties: biotechnological potential, stress tolerance, and description of new species.</title>
        <authorList>
            <person name="Gostin Ar C."/>
            <person name="Ohm R.A."/>
            <person name="Kogej T."/>
            <person name="Sonjak S."/>
            <person name="Turk M."/>
            <person name="Zajc J."/>
            <person name="Zalar P."/>
            <person name="Grube M."/>
            <person name="Sun H."/>
            <person name="Han J."/>
            <person name="Sharma A."/>
            <person name="Chiniquy J."/>
            <person name="Ngan C.Y."/>
            <person name="Lipzen A."/>
            <person name="Barry K."/>
            <person name="Grigoriev I.V."/>
            <person name="Gunde-Cimerman N."/>
        </authorList>
    </citation>
    <scope>NUCLEOTIDE SEQUENCE [LARGE SCALE GENOMIC DNA]</scope>
    <source>
        <strain evidence="22 23">CBS 147.97</strain>
    </source>
</reference>
<comment type="catalytic activity">
    <reaction evidence="14">
        <text>L-lysyl-glycine(out) = L-lysyl-glycine(in)</text>
        <dbReference type="Rhea" id="RHEA:79407"/>
        <dbReference type="ChEBI" id="CHEBI:191202"/>
    </reaction>
</comment>
<evidence type="ECO:0000313" key="23">
    <source>
        <dbReference type="Proteomes" id="UP000027730"/>
    </source>
</evidence>
<feature type="transmembrane region" description="Helical" evidence="20">
    <location>
        <begin position="305"/>
        <end position="326"/>
    </location>
</feature>
<dbReference type="InterPro" id="IPR020846">
    <property type="entry name" value="MFS_dom"/>
</dbReference>
<feature type="compositionally biased region" description="Polar residues" evidence="19">
    <location>
        <begin position="16"/>
        <end position="36"/>
    </location>
</feature>
<keyword evidence="20" id="KW-0812">Transmembrane</keyword>
<feature type="transmembrane region" description="Helical" evidence="20">
    <location>
        <begin position="333"/>
        <end position="355"/>
    </location>
</feature>
<evidence type="ECO:0000313" key="22">
    <source>
        <dbReference type="EMBL" id="KEQ73911.1"/>
    </source>
</evidence>
<evidence type="ECO:0000256" key="19">
    <source>
        <dbReference type="SAM" id="MobiDB-lite"/>
    </source>
</evidence>
<dbReference type="SUPFAM" id="SSF103473">
    <property type="entry name" value="MFS general substrate transporter"/>
    <property type="match status" value="1"/>
</dbReference>
<feature type="transmembrane region" description="Helical" evidence="20">
    <location>
        <begin position="393"/>
        <end position="416"/>
    </location>
</feature>
<feature type="transmembrane region" description="Helical" evidence="20">
    <location>
        <begin position="361"/>
        <end position="381"/>
    </location>
</feature>
<comment type="catalytic activity">
    <reaction evidence="10">
        <text>L-lysyl-L-lysine(out) = L-lysyl-L-lysine(in)</text>
        <dbReference type="Rhea" id="RHEA:79403"/>
        <dbReference type="ChEBI" id="CHEBI:229956"/>
    </reaction>
</comment>
<dbReference type="PANTHER" id="PTHR23512">
    <property type="entry name" value="MAJOR FACILITATOR SUPERFAMILY DOMAIN-CONTAINING PROTEIN 1"/>
    <property type="match status" value="1"/>
</dbReference>
<feature type="transmembrane region" description="Helical" evidence="20">
    <location>
        <begin position="428"/>
        <end position="451"/>
    </location>
</feature>
<evidence type="ECO:0000256" key="6">
    <source>
        <dbReference type="ARBA" id="ARBA00044891"/>
    </source>
</evidence>
<evidence type="ECO:0000256" key="10">
    <source>
        <dbReference type="ARBA" id="ARBA00044900"/>
    </source>
</evidence>
<evidence type="ECO:0000256" key="15">
    <source>
        <dbReference type="ARBA" id="ARBA00044985"/>
    </source>
</evidence>
<comment type="catalytic activity">
    <reaction evidence="13">
        <text>L-alanyl-L-lysine(out) = L-alanyl-L-lysine(in)</text>
        <dbReference type="Rhea" id="RHEA:79415"/>
        <dbReference type="ChEBI" id="CHEBI:192470"/>
    </reaction>
</comment>
<organism evidence="22 23">
    <name type="scientific">Aureobasidium namibiae CBS 147.97</name>
    <dbReference type="NCBI Taxonomy" id="1043004"/>
    <lineage>
        <taxon>Eukaryota</taxon>
        <taxon>Fungi</taxon>
        <taxon>Dikarya</taxon>
        <taxon>Ascomycota</taxon>
        <taxon>Pezizomycotina</taxon>
        <taxon>Dothideomycetes</taxon>
        <taxon>Dothideomycetidae</taxon>
        <taxon>Dothideales</taxon>
        <taxon>Saccotheciaceae</taxon>
        <taxon>Aureobasidium</taxon>
    </lineage>
</organism>
<dbReference type="PROSITE" id="PS50850">
    <property type="entry name" value="MFS"/>
    <property type="match status" value="1"/>
</dbReference>
<evidence type="ECO:0000256" key="2">
    <source>
        <dbReference type="ARBA" id="ARBA00044876"/>
    </source>
</evidence>
<feature type="transmembrane region" description="Helical" evidence="20">
    <location>
        <begin position="490"/>
        <end position="511"/>
    </location>
</feature>
<feature type="transmembrane region" description="Helical" evidence="20">
    <location>
        <begin position="208"/>
        <end position="230"/>
    </location>
</feature>
<keyword evidence="20" id="KW-0472">Membrane</keyword>
<feature type="transmembrane region" description="Helical" evidence="20">
    <location>
        <begin position="266"/>
        <end position="285"/>
    </location>
</feature>
<dbReference type="InterPro" id="IPR036259">
    <property type="entry name" value="MFS_trans_sf"/>
</dbReference>
<dbReference type="Gene3D" id="1.20.1250.20">
    <property type="entry name" value="MFS general substrate transporter like domains"/>
    <property type="match status" value="2"/>
</dbReference>
<keyword evidence="23" id="KW-1185">Reference proteome</keyword>
<gene>
    <name evidence="22" type="ORF">M436DRAFT_44528</name>
</gene>
<evidence type="ECO:0000256" key="16">
    <source>
        <dbReference type="ARBA" id="ARBA00045018"/>
    </source>
</evidence>
<dbReference type="GO" id="GO:0022857">
    <property type="term" value="F:transmembrane transporter activity"/>
    <property type="evidence" value="ECO:0007669"/>
    <property type="project" value="InterPro"/>
</dbReference>
<evidence type="ECO:0000256" key="1">
    <source>
        <dbReference type="ARBA" id="ARBA00004141"/>
    </source>
</evidence>
<dbReference type="InterPro" id="IPR011701">
    <property type="entry name" value="MFS"/>
</dbReference>
<dbReference type="STRING" id="1043004.A0A074XH56"/>
<evidence type="ECO:0000256" key="3">
    <source>
        <dbReference type="ARBA" id="ARBA00044878"/>
    </source>
</evidence>
<evidence type="ECO:0000256" key="7">
    <source>
        <dbReference type="ARBA" id="ARBA00044893"/>
    </source>
</evidence>
<evidence type="ECO:0000256" key="18">
    <source>
        <dbReference type="ARBA" id="ARBA00046376"/>
    </source>
</evidence>
<comment type="subunit">
    <text evidence="18">Homodimer. Interacts with lysosomal protein GLMP (via lumenal domain); the interaction starts while both proteins are still in the endoplasmic reticulum and is required for stabilization of MFSD1 in lysosomes but has no direct effect on its targeting to lysosomes or transporter activity.</text>
</comment>
<feature type="compositionally biased region" description="Basic and acidic residues" evidence="19">
    <location>
        <begin position="1"/>
        <end position="15"/>
    </location>
</feature>
<comment type="function">
    <text evidence="17">Lysosomal dipeptide uniporter that selectively exports lysine, arginine or histidine-containing dipeptides with a net positive charge from the lysosome lumen into the cytosol. Could play a role in a specific type of protein O-glycosylation indirectly regulating macrophages migration and tissue invasion. Also essential for liver homeostasis.</text>
</comment>
<comment type="catalytic activity">
    <reaction evidence="6">
        <text>L-lysyl-L-alpha-amino acid(out) = L-lysyl-L-alpha-amino acid(in)</text>
        <dbReference type="Rhea" id="RHEA:79387"/>
        <dbReference type="ChEBI" id="CHEBI:229965"/>
    </reaction>
</comment>
<comment type="catalytic activity">
    <reaction evidence="8">
        <text>L-aspartyl-L-lysine(out) = L-aspartyl-L-lysine(in)</text>
        <dbReference type="Rhea" id="RHEA:79411"/>
        <dbReference type="ChEBI" id="CHEBI:229953"/>
    </reaction>
</comment>
<dbReference type="InterPro" id="IPR052187">
    <property type="entry name" value="MFSD1"/>
</dbReference>
<dbReference type="EMBL" id="KL584708">
    <property type="protein sequence ID" value="KEQ73911.1"/>
    <property type="molecule type" value="Genomic_DNA"/>
</dbReference>
<dbReference type="Pfam" id="PF07690">
    <property type="entry name" value="MFS_1"/>
    <property type="match status" value="1"/>
</dbReference>
<evidence type="ECO:0000256" key="8">
    <source>
        <dbReference type="ARBA" id="ARBA00044898"/>
    </source>
</evidence>
<dbReference type="GeneID" id="25410166"/>
<evidence type="ECO:0000256" key="13">
    <source>
        <dbReference type="ARBA" id="ARBA00044919"/>
    </source>
</evidence>
<dbReference type="GO" id="GO:0016020">
    <property type="term" value="C:membrane"/>
    <property type="evidence" value="ECO:0007669"/>
    <property type="project" value="UniProtKB-SubCell"/>
</dbReference>
<evidence type="ECO:0000256" key="12">
    <source>
        <dbReference type="ARBA" id="ARBA00044912"/>
    </source>
</evidence>
<dbReference type="Proteomes" id="UP000027730">
    <property type="component" value="Unassembled WGS sequence"/>
</dbReference>
<protein>
    <recommendedName>
        <fullName evidence="15">Lysosomal dipeptide transporter MFSD1</fullName>
    </recommendedName>
    <alternativeName>
        <fullName evidence="16">Major facilitator superfamily domain-containing protein 1</fullName>
    </alternativeName>
</protein>
<comment type="catalytic activity">
    <reaction evidence="3">
        <text>L-histidyl-glycine(out) = L-histidyl-glycine(in)</text>
        <dbReference type="Rhea" id="RHEA:79395"/>
        <dbReference type="ChEBI" id="CHEBI:229957"/>
    </reaction>
</comment>
<evidence type="ECO:0000256" key="4">
    <source>
        <dbReference type="ARBA" id="ARBA00044881"/>
    </source>
</evidence>
<comment type="catalytic activity">
    <reaction evidence="11">
        <text>L-arginyl-glycine(out) = L-arginyl-glycine(in)</text>
        <dbReference type="Rhea" id="RHEA:79391"/>
        <dbReference type="ChEBI" id="CHEBI:229955"/>
    </reaction>
</comment>
<comment type="catalytic activity">
    <reaction evidence="9">
        <text>L-arginyl-L-alpha-amino acid(out) = L-arginyl-L-alpha-amino acid(in)</text>
        <dbReference type="Rhea" id="RHEA:79371"/>
        <dbReference type="ChEBI" id="CHEBI:84315"/>
    </reaction>
</comment>
<evidence type="ECO:0000256" key="20">
    <source>
        <dbReference type="SAM" id="Phobius"/>
    </source>
</evidence>
<evidence type="ECO:0000256" key="5">
    <source>
        <dbReference type="ARBA" id="ARBA00044884"/>
    </source>
</evidence>
<dbReference type="RefSeq" id="XP_013427864.1">
    <property type="nucleotide sequence ID" value="XM_013572410.1"/>
</dbReference>
<dbReference type="PANTHER" id="PTHR23512:SF12">
    <property type="entry name" value="TRANSPORTER, PUTATIVE (AFU_ORTHOLOGUE AFUA_4G00260)-RELATED"/>
    <property type="match status" value="1"/>
</dbReference>
<comment type="catalytic activity">
    <reaction evidence="7">
        <text>L-alpha-aminoacyl-L-lysine(out) = L-alpha-aminoacyl-L-lysine(in)</text>
        <dbReference type="Rhea" id="RHEA:79383"/>
        <dbReference type="ChEBI" id="CHEBI:229966"/>
    </reaction>
</comment>
<name>A0A074XH56_9PEZI</name>
<comment type="catalytic activity">
    <reaction evidence="12">
        <text>L-histidyl-L-alpha-amino acid(out) = L-histidyl-L-alpha-amino acid(in)</text>
        <dbReference type="Rhea" id="RHEA:79379"/>
        <dbReference type="ChEBI" id="CHEBI:229964"/>
    </reaction>
</comment>
<comment type="catalytic activity">
    <reaction evidence="4">
        <text>L-alpha-aminoacyl-L-arginine(out) = L-alpha-aminoacyl-L-arginine(in)</text>
        <dbReference type="Rhea" id="RHEA:79367"/>
        <dbReference type="ChEBI" id="CHEBI:229968"/>
    </reaction>
</comment>
<sequence length="519" mass="56791">MDRSTLSKNEQDKEAQTATTVLDNSSVNSSQDSPNNTHPPVPLQMKLLSVLLVSCIGFGSQWSSGVSSAMKSTMKKQMHINNTQFSLLEASEDFMSSALILLTGIFTDRLGGTGCIVYGNIIYTIGSILIAGAAETRSYKFMIVGRVVASFGDIATQVAQYKVFSSWFPPNAGFASTLGFELGIKKIGGFVGKSTANIIAKNCGFSSVFWTMVGMNLFTNVATICLFFLVRFCSSRYSSIADPATGEKLTEKNKSLDFKKVVQMPWPFWCIMAFTLFQTTTANVFSQNATELAEQRFNTDSITAGWYTAILQYAGFFFVPLLGVFIDVFGKRVTAMVVCGGGCFLSMALVCWAPSVKGTAAAFGIYAFAFSLGPTVIIDSIRTSMWHQGAFGTAYGIKVTINNAMSVIIRILTGVIQDADDNAYTRVVRVYAFFGCASLAVSLVVLALSIYSPDLGRLQWSRKKRLAQGMFIQERLRRFETLMKERNKRISVVCFGCTMLLMLGGWSAYFWGVATGNNK</sequence>
<dbReference type="OrthoDB" id="424834at2759"/>
<evidence type="ECO:0000256" key="14">
    <source>
        <dbReference type="ARBA" id="ARBA00044924"/>
    </source>
</evidence>
<accession>A0A074XH56</accession>